<dbReference type="InterPro" id="IPR000719">
    <property type="entry name" value="Prot_kinase_dom"/>
</dbReference>
<dbReference type="SUPFAM" id="SSF56112">
    <property type="entry name" value="Protein kinase-like (PK-like)"/>
    <property type="match status" value="1"/>
</dbReference>
<sequence>MSSTRHFKLVEELGRSAFFFLRSSPRFDGLFRGTFATVHRAIDVITQQTVAVKVIAKSEHDNHHDVLNEVQIMRHAKHSSIVELLWVTDTAEHYILGLEFMDGGELFCQLQRLVYFSEDLSRHVTFQVARGIQYLHRQGSRASRHQARKCAFQSNSYCSISLAKVPTKL</sequence>
<proteinExistence type="predicted"/>
<dbReference type="Gene3D" id="1.10.510.10">
    <property type="entry name" value="Transferase(Phosphotransferase) domain 1"/>
    <property type="match status" value="1"/>
</dbReference>
<dbReference type="Pfam" id="PF00069">
    <property type="entry name" value="Pkinase"/>
    <property type="match status" value="1"/>
</dbReference>
<feature type="domain" description="Protein kinase" evidence="1">
    <location>
        <begin position="24"/>
        <end position="169"/>
    </location>
</feature>
<dbReference type="EMBL" id="JACAZI010000001">
    <property type="protein sequence ID" value="KAF7372151.1"/>
    <property type="molecule type" value="Genomic_DNA"/>
</dbReference>
<protein>
    <submittedName>
        <fullName evidence="2">Pkinase-domain-containing protein</fullName>
    </submittedName>
</protein>
<keyword evidence="3" id="KW-1185">Reference proteome</keyword>
<dbReference type="GO" id="GO:0004672">
    <property type="term" value="F:protein kinase activity"/>
    <property type="evidence" value="ECO:0007669"/>
    <property type="project" value="InterPro"/>
</dbReference>
<dbReference type="Proteomes" id="UP000620124">
    <property type="component" value="Unassembled WGS sequence"/>
</dbReference>
<name>A0A8H6Z891_9AGAR</name>
<organism evidence="2 3">
    <name type="scientific">Mycena venus</name>
    <dbReference type="NCBI Taxonomy" id="2733690"/>
    <lineage>
        <taxon>Eukaryota</taxon>
        <taxon>Fungi</taxon>
        <taxon>Dikarya</taxon>
        <taxon>Basidiomycota</taxon>
        <taxon>Agaricomycotina</taxon>
        <taxon>Agaricomycetes</taxon>
        <taxon>Agaricomycetidae</taxon>
        <taxon>Agaricales</taxon>
        <taxon>Marasmiineae</taxon>
        <taxon>Mycenaceae</taxon>
        <taxon>Mycena</taxon>
    </lineage>
</organism>
<dbReference type="OrthoDB" id="1738954at2759"/>
<evidence type="ECO:0000313" key="3">
    <source>
        <dbReference type="Proteomes" id="UP000620124"/>
    </source>
</evidence>
<comment type="caution">
    <text evidence="2">The sequence shown here is derived from an EMBL/GenBank/DDBJ whole genome shotgun (WGS) entry which is preliminary data.</text>
</comment>
<accession>A0A8H6Z891</accession>
<dbReference type="PROSITE" id="PS50011">
    <property type="entry name" value="PROTEIN_KINASE_DOM"/>
    <property type="match status" value="1"/>
</dbReference>
<keyword evidence="2" id="KW-0418">Kinase</keyword>
<evidence type="ECO:0000259" key="1">
    <source>
        <dbReference type="PROSITE" id="PS50011"/>
    </source>
</evidence>
<dbReference type="GO" id="GO:0005524">
    <property type="term" value="F:ATP binding"/>
    <property type="evidence" value="ECO:0007669"/>
    <property type="project" value="InterPro"/>
</dbReference>
<keyword evidence="2" id="KW-0808">Transferase</keyword>
<gene>
    <name evidence="2" type="ORF">MVEN_00074100</name>
</gene>
<dbReference type="PANTHER" id="PTHR24347">
    <property type="entry name" value="SERINE/THREONINE-PROTEIN KINASE"/>
    <property type="match status" value="1"/>
</dbReference>
<reference evidence="2" key="1">
    <citation type="submission" date="2020-05" db="EMBL/GenBank/DDBJ databases">
        <title>Mycena genomes resolve the evolution of fungal bioluminescence.</title>
        <authorList>
            <person name="Tsai I.J."/>
        </authorList>
    </citation>
    <scope>NUCLEOTIDE SEQUENCE</scope>
    <source>
        <strain evidence="2">CCC161011</strain>
    </source>
</reference>
<evidence type="ECO:0000313" key="2">
    <source>
        <dbReference type="EMBL" id="KAF7372151.1"/>
    </source>
</evidence>
<dbReference type="InterPro" id="IPR011009">
    <property type="entry name" value="Kinase-like_dom_sf"/>
</dbReference>
<dbReference type="SMART" id="SM00220">
    <property type="entry name" value="S_TKc"/>
    <property type="match status" value="1"/>
</dbReference>
<dbReference type="AlphaFoldDB" id="A0A8H6Z891"/>